<geneLocation type="plasmid" evidence="1">
    <name>p12949-FIIY</name>
</geneLocation>
<organism evidence="1">
    <name type="scientific">Enterobacter cloacae</name>
    <dbReference type="NCBI Taxonomy" id="550"/>
    <lineage>
        <taxon>Bacteria</taxon>
        <taxon>Pseudomonadati</taxon>
        <taxon>Pseudomonadota</taxon>
        <taxon>Gammaproteobacteria</taxon>
        <taxon>Enterobacterales</taxon>
        <taxon>Enterobacteriaceae</taxon>
        <taxon>Enterobacter</taxon>
        <taxon>Enterobacter cloacae complex</taxon>
    </lineage>
</organism>
<accession>A0A482M543</accession>
<proteinExistence type="predicted"/>
<sequence>MIAQELIRRISRGSPFHSLSSFFNHFWFFWKRNILDVKTVMRGH</sequence>
<protein>
    <submittedName>
        <fullName evidence="1">Uncharacterized protein</fullName>
    </submittedName>
</protein>
<dbReference type="EMBL" id="MH909344">
    <property type="protein sequence ID" value="QBQ67901.1"/>
    <property type="molecule type" value="Genomic_DNA"/>
</dbReference>
<evidence type="ECO:0000313" key="1">
    <source>
        <dbReference type="EMBL" id="QBQ67901.1"/>
    </source>
</evidence>
<name>A0A482M543_ENTCL</name>
<dbReference type="AlphaFoldDB" id="A0A482M543"/>
<reference evidence="1" key="1">
    <citation type="submission" date="2018-09" db="EMBL/GenBank/DDBJ databases">
        <authorList>
            <person name="Zhou D."/>
        </authorList>
    </citation>
    <scope>NUCLEOTIDE SEQUENCE</scope>
    <source>
        <strain evidence="1">12949</strain>
        <plasmid evidence="1">p12949-FIIY</plasmid>
    </source>
</reference>
<keyword evidence="1" id="KW-0614">Plasmid</keyword>